<evidence type="ECO:0000313" key="2">
    <source>
        <dbReference type="EMBL" id="WAW11037.1"/>
    </source>
</evidence>
<evidence type="ECO:0000313" key="3">
    <source>
        <dbReference type="Proteomes" id="UP001156215"/>
    </source>
</evidence>
<evidence type="ECO:0000259" key="1">
    <source>
        <dbReference type="Pfam" id="PF02464"/>
    </source>
</evidence>
<dbReference type="NCBIfam" id="TIGR00199">
    <property type="entry name" value="PncC_domain"/>
    <property type="match status" value="1"/>
</dbReference>
<dbReference type="InterPro" id="IPR008136">
    <property type="entry name" value="CinA_C"/>
</dbReference>
<dbReference type="RefSeq" id="WP_269310135.1">
    <property type="nucleotide sequence ID" value="NZ_CP098242.1"/>
</dbReference>
<dbReference type="AlphaFoldDB" id="A0A9E9P3I6"/>
<reference evidence="2" key="1">
    <citation type="journal article" date="2022" name="Front. Microbiol.">
        <title>New perspectives on an old grouping: The genomic and phenotypic variability of Oxalobacter formigenes and the implications for calcium oxalate stone prevention.</title>
        <authorList>
            <person name="Chmiel J.A."/>
            <person name="Carr C."/>
            <person name="Stuivenberg G.A."/>
            <person name="Venema R."/>
            <person name="Chanyi R.M."/>
            <person name="Al K.F."/>
            <person name="Giguere D."/>
            <person name="Say H."/>
            <person name="Akouris P.P."/>
            <person name="Dominguez Romero S.A."/>
            <person name="Kwong A."/>
            <person name="Tai V."/>
            <person name="Koval S.F."/>
            <person name="Razvi H."/>
            <person name="Bjazevic J."/>
            <person name="Burton J.P."/>
        </authorList>
    </citation>
    <scope>NUCLEOTIDE SEQUENCE</scope>
    <source>
        <strain evidence="2">WoOx3</strain>
    </source>
</reference>
<organism evidence="2 3">
    <name type="scientific">Oxalobacter vibrioformis</name>
    <dbReference type="NCBI Taxonomy" id="933080"/>
    <lineage>
        <taxon>Bacteria</taxon>
        <taxon>Pseudomonadati</taxon>
        <taxon>Pseudomonadota</taxon>
        <taxon>Betaproteobacteria</taxon>
        <taxon>Burkholderiales</taxon>
        <taxon>Oxalobacteraceae</taxon>
        <taxon>Oxalobacter</taxon>
    </lineage>
</organism>
<dbReference type="EMBL" id="CP098242">
    <property type="protein sequence ID" value="WAW11037.1"/>
    <property type="molecule type" value="Genomic_DNA"/>
</dbReference>
<name>A0A9E9P3I6_9BURK</name>
<dbReference type="Gene3D" id="3.90.950.20">
    <property type="entry name" value="CinA-like"/>
    <property type="match status" value="1"/>
</dbReference>
<dbReference type="InterPro" id="IPR036653">
    <property type="entry name" value="CinA-like_C"/>
</dbReference>
<dbReference type="KEGG" id="ovb:NB640_05230"/>
<dbReference type="SUPFAM" id="SSF142433">
    <property type="entry name" value="CinA-like"/>
    <property type="match status" value="1"/>
</dbReference>
<dbReference type="Pfam" id="PF02464">
    <property type="entry name" value="CinA"/>
    <property type="match status" value="1"/>
</dbReference>
<accession>A0A9E9P3I6</accession>
<gene>
    <name evidence="2" type="ORF">NB640_05230</name>
</gene>
<proteinExistence type="predicted"/>
<feature type="domain" description="CinA C-terminal" evidence="1">
    <location>
        <begin position="6"/>
        <end position="157"/>
    </location>
</feature>
<sequence>MTDIFQLATRLGNELLRKKEMLVTAESCTGGGIAQAITDIPGSSQWFDCGWVTYSNLSKTGMLHVSETLIRQYGAVSGEVVSAMAKGALQAANGSIAIATTGIAGPDGATPAKPVGTVWFGLAANNWIHTERQCFSGDRQTVREKSVEHALMLLLEFIETGQIKNTSGTAD</sequence>
<keyword evidence="3" id="KW-1185">Reference proteome</keyword>
<dbReference type="Proteomes" id="UP001156215">
    <property type="component" value="Chromosome"/>
</dbReference>
<protein>
    <submittedName>
        <fullName evidence="2">CinA family protein</fullName>
    </submittedName>
</protein>